<dbReference type="EMBL" id="JABDTM020025294">
    <property type="protein sequence ID" value="KAH0813413.1"/>
    <property type="molecule type" value="Genomic_DNA"/>
</dbReference>
<feature type="region of interest" description="Disordered" evidence="1">
    <location>
        <begin position="635"/>
        <end position="661"/>
    </location>
</feature>
<feature type="compositionally biased region" description="Low complexity" evidence="1">
    <location>
        <begin position="647"/>
        <end position="657"/>
    </location>
</feature>
<feature type="region of interest" description="Disordered" evidence="1">
    <location>
        <begin position="698"/>
        <end position="722"/>
    </location>
</feature>
<sequence>MTGDFGDGIERCTRKRLWINILLCRLFRGDPVRRGCHPLRFRLSVGYVTAALLSSSLSCGSPVLRPASLEEQCESAIALPSRPGRVASPDNSRGGRAAHVAPIGGTEAVPCWWGRERRTAAPAAAGAAANPAPANNRRGGGDGARILFAVSAAADDGDTVAAAPLQEVRSQANLPPCAGADLGLLAHLRLFAGCATRVIHPEAAISGEEVANRRGNKRRIEWPLGEQESDLCSAKWHIWFGSRLGTRLMAGAHGALFPHGYRVSPLTQLRINQVKCATGEGAFLMEAASWQRSGFKNRPLLLYTSAAWRIYYFHSAVLSSHDLQRDGRISRSLLRPSSAGLKFAGIDNEGICSVRFRLSVREELCVVVLNTKPENFDERRIKTFLRGFVKSERGRSLMPIDAEGSCDCGWRTCSGTFRGGWRFREVCIASFAFLSGPKVKQDNKVTVRLCCCRNMSSKRKSPPTKLQEGTNDGGGAPLPPTIVGSGSDGGGLTDLDETSSNNLSDVGEEDIGAGSGTMVNNSSAFYKLSESSSPSVSGSEVDDGIDEDRTPPPSKTARMCSEAPSNVLTPSGISALSLHGDERRRNSSECSSPTSDIKTSIHYNNNNSSLHNNNSSSHPMKRSMDDVLKRLTSKINNSTIKEEKRPTPSSSPNSTHNSDVEPTAAIQQALSGDNYMEKDRKLSELIFQLQMVREQLLSQQQQQQDASKKEQTRHKRPRRQSALSPRVCVALHILFILGLSIWAPPSPAPGTGPGLRRVNGHIFVSPLFGNAIIPPVRQQTKPTHPSLGDQWRWVGFVPANGGRLARGFRHGYDNHGRKQCPGGGRSGGSGVRTTTAEGKGKPCRTRQRELTTKGGGIRLGRGRKIEKIRAYRDDRENLSFITNEKSTRLLATTSFDNILVVKKKSWIFSWAMSHICANDGYRSQAGATNRPENIVILAIAQIPILVTQSFVVVSVSVPYSEGQSEKSGRRFFKVISIHLVYFGVARDQNRRDLGPPSDFHARLLCKTYRIGSIRDFIAPALSPSNCEYFNAAVLIDRNKTKLKVPMDIVGEEFTALSTSVEIPFGFGAESDGSIRGRSGAGGFAHAHRSVLIDGARDNPGFATDNDSNIPDALSIPFPPAPKSSCVHVRVGGRRSRRREHRVID</sequence>
<feature type="compositionally biased region" description="Polar residues" evidence="1">
    <location>
        <begin position="563"/>
        <end position="574"/>
    </location>
</feature>
<keyword evidence="3" id="KW-1185">Reference proteome</keyword>
<feature type="compositionally biased region" description="Low complexity" evidence="1">
    <location>
        <begin position="604"/>
        <end position="618"/>
    </location>
</feature>
<feature type="compositionally biased region" description="Gly residues" evidence="1">
    <location>
        <begin position="821"/>
        <end position="830"/>
    </location>
</feature>
<evidence type="ECO:0000313" key="3">
    <source>
        <dbReference type="Proteomes" id="UP000719412"/>
    </source>
</evidence>
<dbReference type="Proteomes" id="UP000719412">
    <property type="component" value="Unassembled WGS sequence"/>
</dbReference>
<accession>A0A8J6LBL1</accession>
<evidence type="ECO:0000256" key="1">
    <source>
        <dbReference type="SAM" id="MobiDB-lite"/>
    </source>
</evidence>
<feature type="region of interest" description="Disordered" evidence="1">
    <location>
        <begin position="456"/>
        <end position="516"/>
    </location>
</feature>
<name>A0A8J6LBL1_TENMO</name>
<feature type="compositionally biased region" description="Polar residues" evidence="1">
    <location>
        <begin position="588"/>
        <end position="603"/>
    </location>
</feature>
<evidence type="ECO:0000313" key="2">
    <source>
        <dbReference type="EMBL" id="KAH0813413.1"/>
    </source>
</evidence>
<feature type="region of interest" description="Disordered" evidence="1">
    <location>
        <begin position="528"/>
        <end position="622"/>
    </location>
</feature>
<reference evidence="2" key="1">
    <citation type="journal article" date="2020" name="J Insects Food Feed">
        <title>The yellow mealworm (Tenebrio molitor) genome: a resource for the emerging insects as food and feed industry.</title>
        <authorList>
            <person name="Eriksson T."/>
            <person name="Andere A."/>
            <person name="Kelstrup H."/>
            <person name="Emery V."/>
            <person name="Picard C."/>
        </authorList>
    </citation>
    <scope>NUCLEOTIDE SEQUENCE</scope>
    <source>
        <strain evidence="2">Stoneville</strain>
        <tissue evidence="2">Whole head</tissue>
    </source>
</reference>
<feature type="compositionally biased region" description="Low complexity" evidence="1">
    <location>
        <begin position="529"/>
        <end position="539"/>
    </location>
</feature>
<organism evidence="2 3">
    <name type="scientific">Tenebrio molitor</name>
    <name type="common">Yellow mealworm beetle</name>
    <dbReference type="NCBI Taxonomy" id="7067"/>
    <lineage>
        <taxon>Eukaryota</taxon>
        <taxon>Metazoa</taxon>
        <taxon>Ecdysozoa</taxon>
        <taxon>Arthropoda</taxon>
        <taxon>Hexapoda</taxon>
        <taxon>Insecta</taxon>
        <taxon>Pterygota</taxon>
        <taxon>Neoptera</taxon>
        <taxon>Endopterygota</taxon>
        <taxon>Coleoptera</taxon>
        <taxon>Polyphaga</taxon>
        <taxon>Cucujiformia</taxon>
        <taxon>Tenebrionidae</taxon>
        <taxon>Tenebrio</taxon>
    </lineage>
</organism>
<proteinExistence type="predicted"/>
<dbReference type="AlphaFoldDB" id="A0A8J6LBL1"/>
<reference evidence="2" key="2">
    <citation type="submission" date="2021-08" db="EMBL/GenBank/DDBJ databases">
        <authorList>
            <person name="Eriksson T."/>
        </authorList>
    </citation>
    <scope>NUCLEOTIDE SEQUENCE</scope>
    <source>
        <strain evidence="2">Stoneville</strain>
        <tissue evidence="2">Whole head</tissue>
    </source>
</reference>
<comment type="caution">
    <text evidence="2">The sequence shown here is derived from an EMBL/GenBank/DDBJ whole genome shotgun (WGS) entry which is preliminary data.</text>
</comment>
<feature type="region of interest" description="Disordered" evidence="1">
    <location>
        <begin position="816"/>
        <end position="846"/>
    </location>
</feature>
<gene>
    <name evidence="2" type="ORF">GEV33_009378</name>
</gene>
<protein>
    <submittedName>
        <fullName evidence="2">Uncharacterized protein</fullName>
    </submittedName>
</protein>